<dbReference type="Gene3D" id="1.10.630.10">
    <property type="entry name" value="Cytochrome P450"/>
    <property type="match status" value="1"/>
</dbReference>
<dbReference type="InterPro" id="IPR050182">
    <property type="entry name" value="Cytochrome_P450_fam2"/>
</dbReference>
<keyword evidence="4" id="KW-0503">Monooxygenase</keyword>
<dbReference type="AlphaFoldDB" id="A0A2A6CSG9"/>
<accession>A0A2A6CSG9</accession>
<evidence type="ECO:0000313" key="6">
    <source>
        <dbReference type="Proteomes" id="UP000005239"/>
    </source>
</evidence>
<dbReference type="GO" id="GO:0005737">
    <property type="term" value="C:cytoplasm"/>
    <property type="evidence" value="ECO:0000318"/>
    <property type="project" value="GO_Central"/>
</dbReference>
<dbReference type="PANTHER" id="PTHR24300">
    <property type="entry name" value="CYTOCHROME P450 508A4-RELATED"/>
    <property type="match status" value="1"/>
</dbReference>
<evidence type="ECO:0000256" key="2">
    <source>
        <dbReference type="ARBA" id="ARBA00022723"/>
    </source>
</evidence>
<dbReference type="GO" id="GO:0006805">
    <property type="term" value="P:xenobiotic metabolic process"/>
    <property type="evidence" value="ECO:0000318"/>
    <property type="project" value="GO_Central"/>
</dbReference>
<dbReference type="InterPro" id="IPR002401">
    <property type="entry name" value="Cyt_P450_E_grp-I"/>
</dbReference>
<dbReference type="GO" id="GO:0020037">
    <property type="term" value="F:heme binding"/>
    <property type="evidence" value="ECO:0000318"/>
    <property type="project" value="GO_Central"/>
</dbReference>
<organism evidence="5 6">
    <name type="scientific">Pristionchus pacificus</name>
    <name type="common">Parasitic nematode worm</name>
    <dbReference type="NCBI Taxonomy" id="54126"/>
    <lineage>
        <taxon>Eukaryota</taxon>
        <taxon>Metazoa</taxon>
        <taxon>Ecdysozoa</taxon>
        <taxon>Nematoda</taxon>
        <taxon>Chromadorea</taxon>
        <taxon>Rhabditida</taxon>
        <taxon>Rhabditina</taxon>
        <taxon>Diplogasteromorpha</taxon>
        <taxon>Diplogasteroidea</taxon>
        <taxon>Neodiplogasteridae</taxon>
        <taxon>Pristionchus</taxon>
    </lineage>
</organism>
<dbReference type="Proteomes" id="UP000005239">
    <property type="component" value="Unassembled WGS sequence"/>
</dbReference>
<dbReference type="GO" id="GO:0005506">
    <property type="term" value="F:iron ion binding"/>
    <property type="evidence" value="ECO:0007669"/>
    <property type="project" value="InterPro"/>
</dbReference>
<keyword evidence="2" id="KW-0479">Metal-binding</keyword>
<keyword evidence="4" id="KW-0560">Oxidoreductase</keyword>
<evidence type="ECO:0000256" key="1">
    <source>
        <dbReference type="ARBA" id="ARBA00010617"/>
    </source>
</evidence>
<dbReference type="SUPFAM" id="SSF48264">
    <property type="entry name" value="Cytochrome P450"/>
    <property type="match status" value="1"/>
</dbReference>
<evidence type="ECO:0000256" key="4">
    <source>
        <dbReference type="ARBA" id="ARBA00023033"/>
    </source>
</evidence>
<evidence type="ECO:0000256" key="3">
    <source>
        <dbReference type="ARBA" id="ARBA00023004"/>
    </source>
</evidence>
<name>A0A2A6CSG9_PRIPA</name>
<keyword evidence="3" id="KW-0408">Iron</keyword>
<proteinExistence type="inferred from homology"/>
<dbReference type="Pfam" id="PF00067">
    <property type="entry name" value="p450"/>
    <property type="match status" value="1"/>
</dbReference>
<dbReference type="GO" id="GO:0006082">
    <property type="term" value="P:organic acid metabolic process"/>
    <property type="evidence" value="ECO:0000318"/>
    <property type="project" value="GO_Central"/>
</dbReference>
<evidence type="ECO:0000313" key="5">
    <source>
        <dbReference type="EnsemblMetazoa" id="PPA12479.1"/>
    </source>
</evidence>
<gene>
    <name evidence="5" type="primary">WBGene00102033</name>
</gene>
<protein>
    <submittedName>
        <fullName evidence="5">Cytochrome P450</fullName>
    </submittedName>
</protein>
<reference evidence="5" key="2">
    <citation type="submission" date="2022-06" db="UniProtKB">
        <authorList>
            <consortium name="EnsemblMetazoa"/>
        </authorList>
    </citation>
    <scope>IDENTIFICATION</scope>
    <source>
        <strain evidence="5">PS312</strain>
    </source>
</reference>
<accession>A0A8R1YF14</accession>
<dbReference type="InterPro" id="IPR001128">
    <property type="entry name" value="Cyt_P450"/>
</dbReference>
<dbReference type="InterPro" id="IPR036396">
    <property type="entry name" value="Cyt_P450_sf"/>
</dbReference>
<dbReference type="PANTHER" id="PTHR24300:SF375">
    <property type="entry name" value="CYTOCHROME P450 FAMILY"/>
    <property type="match status" value="1"/>
</dbReference>
<reference evidence="6" key="1">
    <citation type="journal article" date="2008" name="Nat. Genet.">
        <title>The Pristionchus pacificus genome provides a unique perspective on nematode lifestyle and parasitism.</title>
        <authorList>
            <person name="Dieterich C."/>
            <person name="Clifton S.W."/>
            <person name="Schuster L.N."/>
            <person name="Chinwalla A."/>
            <person name="Delehaunty K."/>
            <person name="Dinkelacker I."/>
            <person name="Fulton L."/>
            <person name="Fulton R."/>
            <person name="Godfrey J."/>
            <person name="Minx P."/>
            <person name="Mitreva M."/>
            <person name="Roeseler W."/>
            <person name="Tian H."/>
            <person name="Witte H."/>
            <person name="Yang S.P."/>
            <person name="Wilson R.K."/>
            <person name="Sommer R.J."/>
        </authorList>
    </citation>
    <scope>NUCLEOTIDE SEQUENCE [LARGE SCALE GENOMIC DNA]</scope>
    <source>
        <strain evidence="6">PS312</strain>
    </source>
</reference>
<dbReference type="GO" id="GO:0016712">
    <property type="term" value="F:oxidoreductase activity, acting on paired donors, with incorporation or reduction of molecular oxygen, reduced flavin or flavoprotein as one donor, and incorporation of one atom of oxygen"/>
    <property type="evidence" value="ECO:0000318"/>
    <property type="project" value="GO_Central"/>
</dbReference>
<dbReference type="PRINTS" id="PR00463">
    <property type="entry name" value="EP450I"/>
</dbReference>
<dbReference type="EnsemblMetazoa" id="PPA12479.1">
    <property type="protein sequence ID" value="PPA12479.1"/>
    <property type="gene ID" value="WBGene00102033"/>
</dbReference>
<comment type="similarity">
    <text evidence="1">Belongs to the cytochrome P450 family.</text>
</comment>
<sequence length="278" mass="32302">MFWTLALIGLALFLFNELHWKRRKYPPGPTPIPLVGNVISILWDFPGMSKYKEWRAKFGPIYTYWLGPWPIVTVNDYNLMQASYLPCDNPEEMFVGDGDSYADRSSFAAVADLYRGGSYGIADTNGQVWREQRRFALHTLRDFGLGKDEMQERILHEADDLLTQLEDDCKSGGSTKPMKYLEKTVASVINLTLFGFRFDKEHESEFYRLNKLLKDQVQVFANPLLLVFFSIPKLVPYIPIIRGQFEKVFKVRDALYGYFNEHVGRDFIRLLQNTKIVK</sequence>
<keyword evidence="6" id="KW-1185">Reference proteome</keyword>